<dbReference type="EMBL" id="HBGW01037222">
    <property type="protein sequence ID" value="CAD9561262.1"/>
    <property type="molecule type" value="Transcribed_RNA"/>
</dbReference>
<feature type="transmembrane region" description="Helical" evidence="6">
    <location>
        <begin position="149"/>
        <end position="173"/>
    </location>
</feature>
<dbReference type="InterPro" id="IPR005178">
    <property type="entry name" value="Ostalpha/TMEM184C"/>
</dbReference>
<evidence type="ECO:0000256" key="1">
    <source>
        <dbReference type="ARBA" id="ARBA00004141"/>
    </source>
</evidence>
<keyword evidence="3 6" id="KW-1133">Transmembrane helix</keyword>
<proteinExistence type="predicted"/>
<evidence type="ECO:0000256" key="6">
    <source>
        <dbReference type="SAM" id="Phobius"/>
    </source>
</evidence>
<evidence type="ECO:0000256" key="2">
    <source>
        <dbReference type="ARBA" id="ARBA00022692"/>
    </source>
</evidence>
<organism evidence="7">
    <name type="scientific">Zooxanthella nutricula</name>
    <dbReference type="NCBI Taxonomy" id="1333877"/>
    <lineage>
        <taxon>Eukaryota</taxon>
        <taxon>Sar</taxon>
        <taxon>Alveolata</taxon>
        <taxon>Dinophyceae</taxon>
        <taxon>Peridiniales</taxon>
        <taxon>Peridiniales incertae sedis</taxon>
        <taxon>Zooxanthella</taxon>
    </lineage>
</organism>
<feature type="transmembrane region" description="Helical" evidence="6">
    <location>
        <begin position="232"/>
        <end position="256"/>
    </location>
</feature>
<evidence type="ECO:0000256" key="5">
    <source>
        <dbReference type="SAM" id="MobiDB-lite"/>
    </source>
</evidence>
<evidence type="ECO:0000256" key="3">
    <source>
        <dbReference type="ARBA" id="ARBA00022989"/>
    </source>
</evidence>
<evidence type="ECO:0000313" key="7">
    <source>
        <dbReference type="EMBL" id="CAD9561262.1"/>
    </source>
</evidence>
<dbReference type="Pfam" id="PF03619">
    <property type="entry name" value="Solute_trans_a"/>
    <property type="match status" value="1"/>
</dbReference>
<reference evidence="7" key="1">
    <citation type="submission" date="2021-01" db="EMBL/GenBank/DDBJ databases">
        <authorList>
            <person name="Corre E."/>
            <person name="Pelletier E."/>
            <person name="Niang G."/>
            <person name="Scheremetjew M."/>
            <person name="Finn R."/>
            <person name="Kale V."/>
            <person name="Holt S."/>
            <person name="Cochrane G."/>
            <person name="Meng A."/>
            <person name="Brown T."/>
            <person name="Cohen L."/>
        </authorList>
    </citation>
    <scope>NUCLEOTIDE SEQUENCE</scope>
    <source>
        <strain evidence="7">RCC3387</strain>
    </source>
</reference>
<comment type="subcellular location">
    <subcellularLocation>
        <location evidence="1">Membrane</location>
        <topology evidence="1">Multi-pass membrane protein</topology>
    </subcellularLocation>
</comment>
<feature type="transmembrane region" description="Helical" evidence="6">
    <location>
        <begin position="193"/>
        <end position="212"/>
    </location>
</feature>
<name>A0A6U9L2E6_9DINO</name>
<accession>A0A6U9L2E6</accession>
<evidence type="ECO:0000256" key="4">
    <source>
        <dbReference type="ARBA" id="ARBA00023136"/>
    </source>
</evidence>
<feature type="region of interest" description="Disordered" evidence="5">
    <location>
        <begin position="269"/>
        <end position="294"/>
    </location>
</feature>
<dbReference type="AlphaFoldDB" id="A0A6U9L2E6"/>
<sequence length="294" mass="32266">MHALRVLSVNHEDGWQAEGMMNAAELYSALALLAFQKLLEVYVRVLEPKTDEESLTSPKSSGQQAKARRGLQRLVAAGLTQYVVLVAGCNALELVAKSWNWAHPRYCGAALAATARLWFPNHEISLHVNATVVHNSRHTRESSLACQDLWNVVSLLMVVANFFTCSIALFAVLQYERTFADMLAPMRPFWKFWGVKGLLSVNFMQRIALMALGTLAPGGSKAKLSHEFRTFLNFYLVCIESAGLAALNACAYAPAVEISERYELRKLGSGAGSDADDPPQTEPLPEAIGRASPD</sequence>
<keyword evidence="2 6" id="KW-0812">Transmembrane</keyword>
<keyword evidence="4 6" id="KW-0472">Membrane</keyword>
<protein>
    <submittedName>
        <fullName evidence="7">Uncharacterized protein</fullName>
    </submittedName>
</protein>
<dbReference type="GO" id="GO:0016020">
    <property type="term" value="C:membrane"/>
    <property type="evidence" value="ECO:0007669"/>
    <property type="project" value="UniProtKB-SubCell"/>
</dbReference>
<gene>
    <name evidence="7" type="ORF">BRAN1462_LOCUS23556</name>
</gene>